<dbReference type="InterPro" id="IPR016565">
    <property type="entry name" value="Proteasome_assmbl_chp_1"/>
</dbReference>
<dbReference type="GO" id="GO:0080129">
    <property type="term" value="P:proteasome core complex assembly"/>
    <property type="evidence" value="ECO:0007669"/>
    <property type="project" value="TreeGrafter"/>
</dbReference>
<dbReference type="GeneID" id="111255559"/>
<dbReference type="Proteomes" id="UP000594260">
    <property type="component" value="Unplaced"/>
</dbReference>
<proteinExistence type="inferred from homology"/>
<sequence length="265" mass="29791">MATFFGEVREIPSRAVDEDEEIDVEIPTVFFDLPEFSDMTQLPAYDTVICATGLAPTVFLESYLISKELRILGYIKLNPVSTPEAEFLGLKYRKQPHVVGKLCYDEANRALVCVSEKEVPNESAAEIASYFVDLSKSSSLECLIITALHYSYYKTGLTSEIRFPILRQLKTVTEGEVGGIMTLETPNTLSGLGAALLTECEVRGFRACLVAQYYESLDSDTVTKLEPCLGIERLRKLIKKPIEQARQYSQHLLRTSKIDRGNMYF</sequence>
<dbReference type="KEGG" id="vde:111255559"/>
<evidence type="ECO:0000256" key="3">
    <source>
        <dbReference type="ARBA" id="ARBA00023186"/>
    </source>
</evidence>
<dbReference type="OrthoDB" id="17536at2759"/>
<dbReference type="GO" id="GO:0005783">
    <property type="term" value="C:endoplasmic reticulum"/>
    <property type="evidence" value="ECO:0007669"/>
    <property type="project" value="InterPro"/>
</dbReference>
<dbReference type="EnsemblMetazoa" id="XM_022817641">
    <property type="protein sequence ID" value="XP_022673376"/>
    <property type="gene ID" value="LOC111255559"/>
</dbReference>
<evidence type="ECO:0000256" key="2">
    <source>
        <dbReference type="ARBA" id="ARBA00019180"/>
    </source>
</evidence>
<evidence type="ECO:0000313" key="5">
    <source>
        <dbReference type="Proteomes" id="UP000594260"/>
    </source>
</evidence>
<accession>A0A7M7MK02</accession>
<name>A0A7M7MK02_VARDE</name>
<dbReference type="GO" id="GO:0070628">
    <property type="term" value="F:proteasome binding"/>
    <property type="evidence" value="ECO:0007669"/>
    <property type="project" value="TreeGrafter"/>
</dbReference>
<dbReference type="AlphaFoldDB" id="A0A7M7MK02"/>
<organism evidence="4 5">
    <name type="scientific">Varroa destructor</name>
    <name type="common">Honeybee mite</name>
    <dbReference type="NCBI Taxonomy" id="109461"/>
    <lineage>
        <taxon>Eukaryota</taxon>
        <taxon>Metazoa</taxon>
        <taxon>Ecdysozoa</taxon>
        <taxon>Arthropoda</taxon>
        <taxon>Chelicerata</taxon>
        <taxon>Arachnida</taxon>
        <taxon>Acari</taxon>
        <taxon>Parasitiformes</taxon>
        <taxon>Mesostigmata</taxon>
        <taxon>Gamasina</taxon>
        <taxon>Dermanyssoidea</taxon>
        <taxon>Varroidae</taxon>
        <taxon>Varroa</taxon>
    </lineage>
</organism>
<keyword evidence="5" id="KW-1185">Reference proteome</keyword>
<dbReference type="RefSeq" id="XP_022673376.1">
    <property type="nucleotide sequence ID" value="XM_022817641.1"/>
</dbReference>
<dbReference type="RefSeq" id="XP_022673377.1">
    <property type="nucleotide sequence ID" value="XM_022817642.1"/>
</dbReference>
<protein>
    <recommendedName>
        <fullName evidence="2">Proteasome assembly chaperone 1</fullName>
    </recommendedName>
</protein>
<dbReference type="EnsemblMetazoa" id="XM_022817642">
    <property type="protein sequence ID" value="XP_022673377"/>
    <property type="gene ID" value="LOC111255559"/>
</dbReference>
<dbReference type="InParanoid" id="A0A7M7MK02"/>
<keyword evidence="3" id="KW-0143">Chaperone</keyword>
<dbReference type="OMA" id="VPSENCA"/>
<dbReference type="RefSeq" id="XP_022673375.1">
    <property type="nucleotide sequence ID" value="XM_022817640.1"/>
</dbReference>
<dbReference type="PANTHER" id="PTHR15069">
    <property type="entry name" value="PROTEASOME ASSEMBLY CHAPERONE 1"/>
    <property type="match status" value="1"/>
</dbReference>
<reference evidence="4" key="1">
    <citation type="submission" date="2021-01" db="UniProtKB">
        <authorList>
            <consortium name="EnsemblMetazoa"/>
        </authorList>
    </citation>
    <scope>IDENTIFICATION</scope>
</reference>
<dbReference type="EnsemblMetazoa" id="XM_022817640">
    <property type="protein sequence ID" value="XP_022673375"/>
    <property type="gene ID" value="LOC111255559"/>
</dbReference>
<evidence type="ECO:0000256" key="1">
    <source>
        <dbReference type="ARBA" id="ARBA00005261"/>
    </source>
</evidence>
<dbReference type="Pfam" id="PF16094">
    <property type="entry name" value="PAC1"/>
    <property type="match status" value="1"/>
</dbReference>
<evidence type="ECO:0000313" key="4">
    <source>
        <dbReference type="EnsemblMetazoa" id="XP_022673377"/>
    </source>
</evidence>
<comment type="similarity">
    <text evidence="1">Belongs to the PSMG1 family.</text>
</comment>
<dbReference type="PANTHER" id="PTHR15069:SF1">
    <property type="entry name" value="PROTEASOME ASSEMBLY CHAPERONE 1"/>
    <property type="match status" value="1"/>
</dbReference>